<protein>
    <submittedName>
        <fullName evidence="2">Uncharacterized protein</fullName>
    </submittedName>
</protein>
<evidence type="ECO:0000313" key="1">
    <source>
        <dbReference type="Proteomes" id="UP000887574"/>
    </source>
</evidence>
<dbReference type="Proteomes" id="UP000887574">
    <property type="component" value="Unplaced"/>
</dbReference>
<proteinExistence type="predicted"/>
<dbReference type="AlphaFoldDB" id="A0A915CVQ3"/>
<keyword evidence="1" id="KW-1185">Reference proteome</keyword>
<dbReference type="WBParaSite" id="jg12660">
    <property type="protein sequence ID" value="jg12660"/>
    <property type="gene ID" value="jg12660"/>
</dbReference>
<sequence>MMVMERRRDIPREVNLEIGEYSTETHELLQRCADYVRLYYLRYQEKRIPRKIISQMVELFDTCGVPIKGGRNPKTLIVNMIYPEFCNLLML</sequence>
<organism evidence="1 2">
    <name type="scientific">Ditylenchus dipsaci</name>
    <dbReference type="NCBI Taxonomy" id="166011"/>
    <lineage>
        <taxon>Eukaryota</taxon>
        <taxon>Metazoa</taxon>
        <taxon>Ecdysozoa</taxon>
        <taxon>Nematoda</taxon>
        <taxon>Chromadorea</taxon>
        <taxon>Rhabditida</taxon>
        <taxon>Tylenchina</taxon>
        <taxon>Tylenchomorpha</taxon>
        <taxon>Sphaerularioidea</taxon>
        <taxon>Anguinidae</taxon>
        <taxon>Anguininae</taxon>
        <taxon>Ditylenchus</taxon>
    </lineage>
</organism>
<reference evidence="2" key="1">
    <citation type="submission" date="2022-11" db="UniProtKB">
        <authorList>
            <consortium name="WormBaseParasite"/>
        </authorList>
    </citation>
    <scope>IDENTIFICATION</scope>
</reference>
<accession>A0A915CVQ3</accession>
<evidence type="ECO:0000313" key="2">
    <source>
        <dbReference type="WBParaSite" id="jg12660"/>
    </source>
</evidence>
<name>A0A915CVQ3_9BILA</name>